<keyword evidence="1" id="KW-1185">Reference proteome</keyword>
<organism evidence="1 2">
    <name type="scientific">Heterorhabditis bacteriophora</name>
    <name type="common">Entomopathogenic nematode worm</name>
    <dbReference type="NCBI Taxonomy" id="37862"/>
    <lineage>
        <taxon>Eukaryota</taxon>
        <taxon>Metazoa</taxon>
        <taxon>Ecdysozoa</taxon>
        <taxon>Nematoda</taxon>
        <taxon>Chromadorea</taxon>
        <taxon>Rhabditida</taxon>
        <taxon>Rhabditina</taxon>
        <taxon>Rhabditomorpha</taxon>
        <taxon>Strongyloidea</taxon>
        <taxon>Heterorhabditidae</taxon>
        <taxon>Heterorhabditis</taxon>
    </lineage>
</organism>
<accession>A0A1I7XSZ8</accession>
<reference evidence="2" key="1">
    <citation type="submission" date="2016-11" db="UniProtKB">
        <authorList>
            <consortium name="WormBaseParasite"/>
        </authorList>
    </citation>
    <scope>IDENTIFICATION</scope>
</reference>
<protein>
    <submittedName>
        <fullName evidence="2">Uncharacterized protein</fullName>
    </submittedName>
</protein>
<evidence type="ECO:0000313" key="2">
    <source>
        <dbReference type="WBParaSite" id="Hba_20460"/>
    </source>
</evidence>
<dbReference type="AlphaFoldDB" id="A0A1I7XSZ8"/>
<dbReference type="Proteomes" id="UP000095283">
    <property type="component" value="Unplaced"/>
</dbReference>
<sequence length="61" mass="7035">MNRQNPTTKVPSAPAVTERKRAMDRCRLREYDTFGLLSVDCVYYSKLAVIAFTFNNGYKNI</sequence>
<evidence type="ECO:0000313" key="1">
    <source>
        <dbReference type="Proteomes" id="UP000095283"/>
    </source>
</evidence>
<name>A0A1I7XSZ8_HETBA</name>
<proteinExistence type="predicted"/>
<dbReference type="WBParaSite" id="Hba_20460">
    <property type="protein sequence ID" value="Hba_20460"/>
    <property type="gene ID" value="Hba_20460"/>
</dbReference>